<dbReference type="GeneID" id="89928883"/>
<feature type="region of interest" description="Disordered" evidence="1">
    <location>
        <begin position="81"/>
        <end position="106"/>
    </location>
</feature>
<gene>
    <name evidence="2" type="ORF">LTR77_007547</name>
</gene>
<dbReference type="EMBL" id="JAVRRT010000012">
    <property type="protein sequence ID" value="KAK5166818.1"/>
    <property type="molecule type" value="Genomic_DNA"/>
</dbReference>
<evidence type="ECO:0000313" key="2">
    <source>
        <dbReference type="EMBL" id="KAK5166818.1"/>
    </source>
</evidence>
<accession>A0AAV9P309</accession>
<dbReference type="RefSeq" id="XP_064656626.1">
    <property type="nucleotide sequence ID" value="XM_064804784.1"/>
</dbReference>
<dbReference type="Proteomes" id="UP001337655">
    <property type="component" value="Unassembled WGS sequence"/>
</dbReference>
<sequence length="156" mass="17634">MEAKYCTTCMKKKPGSQFLGKEGVLKTCEYCLQARKALRAIRRLEREASRQQQGRHNHLSNYQPIYPGSDVFAIADVIKTPSEPTETHRKGEKNNVPIKASTQPTSLGSWGSIAAVAAGENADHFVATNADARPDETTWCERWRSWDRQEKEKPAW</sequence>
<comment type="caution">
    <text evidence="2">The sequence shown here is derived from an EMBL/GenBank/DDBJ whole genome shotgun (WGS) entry which is preliminary data.</text>
</comment>
<dbReference type="AlphaFoldDB" id="A0AAV9P309"/>
<name>A0AAV9P309_9PEZI</name>
<reference evidence="2 3" key="1">
    <citation type="submission" date="2023-08" db="EMBL/GenBank/DDBJ databases">
        <title>Black Yeasts Isolated from many extreme environments.</title>
        <authorList>
            <person name="Coleine C."/>
            <person name="Stajich J.E."/>
            <person name="Selbmann L."/>
        </authorList>
    </citation>
    <scope>NUCLEOTIDE SEQUENCE [LARGE SCALE GENOMIC DNA]</scope>
    <source>
        <strain evidence="2 3">CCFEE 5935</strain>
    </source>
</reference>
<keyword evidence="3" id="KW-1185">Reference proteome</keyword>
<evidence type="ECO:0000313" key="3">
    <source>
        <dbReference type="Proteomes" id="UP001337655"/>
    </source>
</evidence>
<organism evidence="2 3">
    <name type="scientific">Saxophila tyrrhenica</name>
    <dbReference type="NCBI Taxonomy" id="1690608"/>
    <lineage>
        <taxon>Eukaryota</taxon>
        <taxon>Fungi</taxon>
        <taxon>Dikarya</taxon>
        <taxon>Ascomycota</taxon>
        <taxon>Pezizomycotina</taxon>
        <taxon>Dothideomycetes</taxon>
        <taxon>Dothideomycetidae</taxon>
        <taxon>Mycosphaerellales</taxon>
        <taxon>Extremaceae</taxon>
        <taxon>Saxophila</taxon>
    </lineage>
</organism>
<evidence type="ECO:0000256" key="1">
    <source>
        <dbReference type="SAM" id="MobiDB-lite"/>
    </source>
</evidence>
<protein>
    <submittedName>
        <fullName evidence="2">Uncharacterized protein</fullName>
    </submittedName>
</protein>
<proteinExistence type="predicted"/>